<dbReference type="EMBL" id="FN649752">
    <property type="protein sequence ID" value="CBJ27613.1"/>
    <property type="molecule type" value="Genomic_DNA"/>
</dbReference>
<dbReference type="PROSITE" id="PS50263">
    <property type="entry name" value="CN_HYDROLASE"/>
    <property type="match status" value="1"/>
</dbReference>
<name>D7G6R9_ECTSI</name>
<dbReference type="PANTHER" id="PTHR23088:SF27">
    <property type="entry name" value="DEAMINATED GLUTATHIONE AMIDASE"/>
    <property type="match status" value="1"/>
</dbReference>
<sequence>MVKVAVGQMTSTSSKLQNYQVCARLAKEAREAGASFLALPECFNFIGEHWREAVEAAEPLTGPSMNRYCSLAREHGMWLSLGGFQESVPPEPVSPARHTASTEEAQESRQPVPAAESHRSKVFNTHVVISENGDIRAAYRKIHLFDVDIPGGPVLMESRYTQAGREMSVCDDSPAGSLGLSTCYDLRFPEMYTCLGMASQVVLVPSAFTVPTGEAHWETLLRARAIETQAYVIASAQVGQHNEKRASYGHSLIVDPWGKVLADAGSEESPCIRTVEIDLPKVDEVRRGMPIQEHRRAAGPLFAQQLLGDFADLRQPAL</sequence>
<evidence type="ECO:0000313" key="5">
    <source>
        <dbReference type="Proteomes" id="UP000002630"/>
    </source>
</evidence>
<organism evidence="4 5">
    <name type="scientific">Ectocarpus siliculosus</name>
    <name type="common">Brown alga</name>
    <name type="synonym">Conferva siliculosa</name>
    <dbReference type="NCBI Taxonomy" id="2880"/>
    <lineage>
        <taxon>Eukaryota</taxon>
        <taxon>Sar</taxon>
        <taxon>Stramenopiles</taxon>
        <taxon>Ochrophyta</taxon>
        <taxon>PX clade</taxon>
        <taxon>Phaeophyceae</taxon>
        <taxon>Ectocarpales</taxon>
        <taxon>Ectocarpaceae</taxon>
        <taxon>Ectocarpus</taxon>
    </lineage>
</organism>
<evidence type="ECO:0000256" key="2">
    <source>
        <dbReference type="SAM" id="MobiDB-lite"/>
    </source>
</evidence>
<dbReference type="OrthoDB" id="10250282at2759"/>
<dbReference type="Gene3D" id="3.60.110.10">
    <property type="entry name" value="Carbon-nitrogen hydrolase"/>
    <property type="match status" value="1"/>
</dbReference>
<keyword evidence="1" id="KW-0378">Hydrolase</keyword>
<proteinExistence type="predicted"/>
<feature type="region of interest" description="Disordered" evidence="2">
    <location>
        <begin position="88"/>
        <end position="118"/>
    </location>
</feature>
<evidence type="ECO:0000256" key="1">
    <source>
        <dbReference type="ARBA" id="ARBA00022801"/>
    </source>
</evidence>
<dbReference type="InterPro" id="IPR045254">
    <property type="entry name" value="Nit1/2_C-N_Hydrolase"/>
</dbReference>
<reference evidence="4 5" key="1">
    <citation type="journal article" date="2010" name="Nature">
        <title>The Ectocarpus genome and the independent evolution of multicellularity in brown algae.</title>
        <authorList>
            <person name="Cock J.M."/>
            <person name="Sterck L."/>
            <person name="Rouze P."/>
            <person name="Scornet D."/>
            <person name="Allen A.E."/>
            <person name="Amoutzias G."/>
            <person name="Anthouard V."/>
            <person name="Artiguenave F."/>
            <person name="Aury J.M."/>
            <person name="Badger J.H."/>
            <person name="Beszteri B."/>
            <person name="Billiau K."/>
            <person name="Bonnet E."/>
            <person name="Bothwell J.H."/>
            <person name="Bowler C."/>
            <person name="Boyen C."/>
            <person name="Brownlee C."/>
            <person name="Carrano C.J."/>
            <person name="Charrier B."/>
            <person name="Cho G.Y."/>
            <person name="Coelho S.M."/>
            <person name="Collen J."/>
            <person name="Corre E."/>
            <person name="Da Silva C."/>
            <person name="Delage L."/>
            <person name="Delaroque N."/>
            <person name="Dittami S.M."/>
            <person name="Doulbeau S."/>
            <person name="Elias M."/>
            <person name="Farnham G."/>
            <person name="Gachon C.M."/>
            <person name="Gschloessl B."/>
            <person name="Heesch S."/>
            <person name="Jabbari K."/>
            <person name="Jubin C."/>
            <person name="Kawai H."/>
            <person name="Kimura K."/>
            <person name="Kloareg B."/>
            <person name="Kupper F.C."/>
            <person name="Lang D."/>
            <person name="Le Bail A."/>
            <person name="Leblanc C."/>
            <person name="Lerouge P."/>
            <person name="Lohr M."/>
            <person name="Lopez P.J."/>
            <person name="Martens C."/>
            <person name="Maumus F."/>
            <person name="Michel G."/>
            <person name="Miranda-Saavedra D."/>
            <person name="Morales J."/>
            <person name="Moreau H."/>
            <person name="Motomura T."/>
            <person name="Nagasato C."/>
            <person name="Napoli C.A."/>
            <person name="Nelson D.R."/>
            <person name="Nyvall-Collen P."/>
            <person name="Peters A.F."/>
            <person name="Pommier C."/>
            <person name="Potin P."/>
            <person name="Poulain J."/>
            <person name="Quesneville H."/>
            <person name="Read B."/>
            <person name="Rensing S.A."/>
            <person name="Ritter A."/>
            <person name="Rousvoal S."/>
            <person name="Samanta M."/>
            <person name="Samson G."/>
            <person name="Schroeder D.C."/>
            <person name="Segurens B."/>
            <person name="Strittmatter M."/>
            <person name="Tonon T."/>
            <person name="Tregear J.W."/>
            <person name="Valentin K."/>
            <person name="von Dassow P."/>
            <person name="Yamagishi T."/>
            <person name="Van de Peer Y."/>
            <person name="Wincker P."/>
        </authorList>
    </citation>
    <scope>NUCLEOTIDE SEQUENCE [LARGE SCALE GENOMIC DNA]</scope>
    <source>
        <strain evidence="5">Ec32 / CCAP1310/4</strain>
    </source>
</reference>
<evidence type="ECO:0000259" key="3">
    <source>
        <dbReference type="PROSITE" id="PS50263"/>
    </source>
</evidence>
<feature type="domain" description="CN hydrolase" evidence="3">
    <location>
        <begin position="2"/>
        <end position="279"/>
    </location>
</feature>
<dbReference type="InterPro" id="IPR003010">
    <property type="entry name" value="C-N_Hydrolase"/>
</dbReference>
<dbReference type="EMBL" id="FN649025">
    <property type="protein sequence ID" value="CBJ27613.1"/>
    <property type="molecule type" value="Genomic_DNA"/>
</dbReference>
<dbReference type="STRING" id="2880.D7G6R9"/>
<keyword evidence="5" id="KW-1185">Reference proteome</keyword>
<dbReference type="CDD" id="cd07572">
    <property type="entry name" value="nit"/>
    <property type="match status" value="1"/>
</dbReference>
<dbReference type="eggNOG" id="KOG0807">
    <property type="taxonomic scope" value="Eukaryota"/>
</dbReference>
<accession>D7G6R9</accession>
<protein>
    <recommendedName>
        <fullName evidence="3">CN hydrolase domain-containing protein</fullName>
    </recommendedName>
</protein>
<dbReference type="Proteomes" id="UP000002630">
    <property type="component" value="Linkage Group LG27"/>
</dbReference>
<dbReference type="InParanoid" id="D7G6R9"/>
<dbReference type="Pfam" id="PF00795">
    <property type="entry name" value="CN_hydrolase"/>
    <property type="match status" value="1"/>
</dbReference>
<dbReference type="PANTHER" id="PTHR23088">
    <property type="entry name" value="NITRILASE-RELATED"/>
    <property type="match status" value="1"/>
</dbReference>
<dbReference type="OMA" id="MRVAVCQ"/>
<dbReference type="AlphaFoldDB" id="D7G6R9"/>
<dbReference type="SUPFAM" id="SSF56317">
    <property type="entry name" value="Carbon-nitrogen hydrolase"/>
    <property type="match status" value="1"/>
</dbReference>
<gene>
    <name evidence="4" type="ORF">Esi_0079_0042</name>
</gene>
<dbReference type="GO" id="GO:0016811">
    <property type="term" value="F:hydrolase activity, acting on carbon-nitrogen (but not peptide) bonds, in linear amides"/>
    <property type="evidence" value="ECO:0007669"/>
    <property type="project" value="InterPro"/>
</dbReference>
<evidence type="ECO:0000313" key="4">
    <source>
        <dbReference type="EMBL" id="CBJ27613.1"/>
    </source>
</evidence>
<dbReference type="InterPro" id="IPR036526">
    <property type="entry name" value="C-N_Hydrolase_sf"/>
</dbReference>